<evidence type="ECO:0000313" key="3">
    <source>
        <dbReference type="Proteomes" id="UP000184212"/>
    </source>
</evidence>
<gene>
    <name evidence="2" type="ORF">SAMN04488109_0728</name>
</gene>
<dbReference type="InterPro" id="IPR037401">
    <property type="entry name" value="SnoaL-like"/>
</dbReference>
<dbReference type="Proteomes" id="UP000184212">
    <property type="component" value="Unassembled WGS sequence"/>
</dbReference>
<dbReference type="Gene3D" id="3.10.450.50">
    <property type="match status" value="1"/>
</dbReference>
<keyword evidence="3" id="KW-1185">Reference proteome</keyword>
<dbReference type="InterPro" id="IPR032710">
    <property type="entry name" value="NTF2-like_dom_sf"/>
</dbReference>
<proteinExistence type="predicted"/>
<evidence type="ECO:0000313" key="2">
    <source>
        <dbReference type="EMBL" id="SHG53898.1"/>
    </source>
</evidence>
<dbReference type="SUPFAM" id="SSF54427">
    <property type="entry name" value="NTF2-like"/>
    <property type="match status" value="1"/>
</dbReference>
<organism evidence="2 3">
    <name type="scientific">Chryseolinea serpens</name>
    <dbReference type="NCBI Taxonomy" id="947013"/>
    <lineage>
        <taxon>Bacteria</taxon>
        <taxon>Pseudomonadati</taxon>
        <taxon>Bacteroidota</taxon>
        <taxon>Cytophagia</taxon>
        <taxon>Cytophagales</taxon>
        <taxon>Fulvivirgaceae</taxon>
        <taxon>Chryseolinea</taxon>
    </lineage>
</organism>
<sequence length="181" mass="21130">MDFEHRSVERPLLLLRTFNAYRILKSISLCLLLLTSVNLLAQETEKDLHQFIDRWHEAASKANAAVFFESIADHGVYIGTDPKERWTKEQFEAFAKPYFDKGKAWDFKPYDRDLHVTSDEKTAWFSELLTTWMGVCRGSGVLRKTKQGWKIEQYQLSVTVPNDIIKDFITLVDAYNQHNKP</sequence>
<dbReference type="EMBL" id="FQWQ01000001">
    <property type="protein sequence ID" value="SHG53898.1"/>
    <property type="molecule type" value="Genomic_DNA"/>
</dbReference>
<name>A0A1M5KM93_9BACT</name>
<evidence type="ECO:0000259" key="1">
    <source>
        <dbReference type="Pfam" id="PF13474"/>
    </source>
</evidence>
<reference evidence="2 3" key="1">
    <citation type="submission" date="2016-11" db="EMBL/GenBank/DDBJ databases">
        <authorList>
            <person name="Jaros S."/>
            <person name="Januszkiewicz K."/>
            <person name="Wedrychowicz H."/>
        </authorList>
    </citation>
    <scope>NUCLEOTIDE SEQUENCE [LARGE SCALE GENOMIC DNA]</scope>
    <source>
        <strain evidence="2 3">DSM 24574</strain>
    </source>
</reference>
<feature type="domain" description="SnoaL-like" evidence="1">
    <location>
        <begin position="50"/>
        <end position="160"/>
    </location>
</feature>
<protein>
    <submittedName>
        <fullName evidence="2">SnoaL-like domain-containing protein</fullName>
    </submittedName>
</protein>
<dbReference type="STRING" id="947013.SAMN04488109_0728"/>
<dbReference type="Pfam" id="PF13474">
    <property type="entry name" value="SnoaL_3"/>
    <property type="match status" value="1"/>
</dbReference>
<accession>A0A1M5KM93</accession>
<dbReference type="AlphaFoldDB" id="A0A1M5KM93"/>